<dbReference type="HAMAP" id="MF_01371_B">
    <property type="entry name" value="Ribosomal_uL30_B"/>
    <property type="match status" value="1"/>
</dbReference>
<evidence type="ECO:0000256" key="2">
    <source>
        <dbReference type="ARBA" id="ARBA00011838"/>
    </source>
</evidence>
<protein>
    <recommendedName>
        <fullName evidence="5">50S ribosomal protein L30</fullName>
    </recommendedName>
</protein>
<evidence type="ECO:0000256" key="7">
    <source>
        <dbReference type="SAM" id="MobiDB-lite"/>
    </source>
</evidence>
<dbReference type="InterPro" id="IPR018038">
    <property type="entry name" value="Ribosomal_uL30_CS"/>
</dbReference>
<dbReference type="NCBIfam" id="TIGR01308">
    <property type="entry name" value="rpmD_bact"/>
    <property type="match status" value="1"/>
</dbReference>
<sequence>MPPKLRIRQVKSASGHTRDQHATVRALGIRRLQQVVEHNDTPQIRGMIFKVRHLVEVEEAR</sequence>
<keyword evidence="3 6" id="KW-0689">Ribosomal protein</keyword>
<gene>
    <name evidence="9" type="primary">rpmD</name>
    <name evidence="9" type="ORF">E6K73_02190</name>
</gene>
<name>A0A538SN68_UNCEI</name>
<dbReference type="EMBL" id="VBOT01000028">
    <property type="protein sequence ID" value="TMQ52815.1"/>
    <property type="molecule type" value="Genomic_DNA"/>
</dbReference>
<dbReference type="CDD" id="cd01658">
    <property type="entry name" value="Ribosomal_L30"/>
    <property type="match status" value="1"/>
</dbReference>
<dbReference type="Pfam" id="PF00327">
    <property type="entry name" value="Ribosomal_L30"/>
    <property type="match status" value="1"/>
</dbReference>
<dbReference type="Gene3D" id="3.30.1390.20">
    <property type="entry name" value="Ribosomal protein L30, ferredoxin-like fold domain"/>
    <property type="match status" value="1"/>
</dbReference>
<feature type="region of interest" description="Disordered" evidence="7">
    <location>
        <begin position="1"/>
        <end position="21"/>
    </location>
</feature>
<evidence type="ECO:0000259" key="8">
    <source>
        <dbReference type="Pfam" id="PF00327"/>
    </source>
</evidence>
<evidence type="ECO:0000313" key="9">
    <source>
        <dbReference type="EMBL" id="TMQ52815.1"/>
    </source>
</evidence>
<comment type="similarity">
    <text evidence="1 6">Belongs to the universal ribosomal protein uL30 family.</text>
</comment>
<evidence type="ECO:0000256" key="4">
    <source>
        <dbReference type="ARBA" id="ARBA00023274"/>
    </source>
</evidence>
<dbReference type="GO" id="GO:0003735">
    <property type="term" value="F:structural constituent of ribosome"/>
    <property type="evidence" value="ECO:0007669"/>
    <property type="project" value="InterPro"/>
</dbReference>
<organism evidence="9 10">
    <name type="scientific">Eiseniibacteriota bacterium</name>
    <dbReference type="NCBI Taxonomy" id="2212470"/>
    <lineage>
        <taxon>Bacteria</taxon>
        <taxon>Candidatus Eiseniibacteriota</taxon>
    </lineage>
</organism>
<evidence type="ECO:0000256" key="1">
    <source>
        <dbReference type="ARBA" id="ARBA00007594"/>
    </source>
</evidence>
<dbReference type="PIRSF" id="PIRSF002211">
    <property type="entry name" value="Ribosomal_L30_bac-type"/>
    <property type="match status" value="1"/>
</dbReference>
<dbReference type="FunFam" id="3.30.1390.20:FF:000001">
    <property type="entry name" value="50S ribosomal protein L30"/>
    <property type="match status" value="1"/>
</dbReference>
<dbReference type="GO" id="GO:0022625">
    <property type="term" value="C:cytosolic large ribosomal subunit"/>
    <property type="evidence" value="ECO:0007669"/>
    <property type="project" value="TreeGrafter"/>
</dbReference>
<accession>A0A538SN68</accession>
<proteinExistence type="inferred from homology"/>
<dbReference type="InterPro" id="IPR005996">
    <property type="entry name" value="Ribosomal_uL30_bac-type"/>
</dbReference>
<dbReference type="Proteomes" id="UP000320184">
    <property type="component" value="Unassembled WGS sequence"/>
</dbReference>
<evidence type="ECO:0000313" key="10">
    <source>
        <dbReference type="Proteomes" id="UP000320184"/>
    </source>
</evidence>
<reference evidence="9 10" key="1">
    <citation type="journal article" date="2019" name="Nat. Microbiol.">
        <title>Mediterranean grassland soil C-N compound turnover is dependent on rainfall and depth, and is mediated by genomically divergent microorganisms.</title>
        <authorList>
            <person name="Diamond S."/>
            <person name="Andeer P.F."/>
            <person name="Li Z."/>
            <person name="Crits-Christoph A."/>
            <person name="Burstein D."/>
            <person name="Anantharaman K."/>
            <person name="Lane K.R."/>
            <person name="Thomas B.C."/>
            <person name="Pan C."/>
            <person name="Northen T.R."/>
            <person name="Banfield J.F."/>
        </authorList>
    </citation>
    <scope>NUCLEOTIDE SEQUENCE [LARGE SCALE GENOMIC DNA]</scope>
    <source>
        <strain evidence="9">WS_3</strain>
    </source>
</reference>
<dbReference type="GO" id="GO:0006412">
    <property type="term" value="P:translation"/>
    <property type="evidence" value="ECO:0007669"/>
    <property type="project" value="InterPro"/>
</dbReference>
<dbReference type="InterPro" id="IPR036919">
    <property type="entry name" value="Ribo_uL30_ferredoxin-like_sf"/>
</dbReference>
<dbReference type="PANTHER" id="PTHR15892:SF2">
    <property type="entry name" value="LARGE RIBOSOMAL SUBUNIT PROTEIN UL30M"/>
    <property type="match status" value="1"/>
</dbReference>
<dbReference type="AlphaFoldDB" id="A0A538SN68"/>
<evidence type="ECO:0000256" key="3">
    <source>
        <dbReference type="ARBA" id="ARBA00022980"/>
    </source>
</evidence>
<dbReference type="SUPFAM" id="SSF55129">
    <property type="entry name" value="Ribosomal protein L30p/L7e"/>
    <property type="match status" value="1"/>
</dbReference>
<comment type="caution">
    <text evidence="9">The sequence shown here is derived from an EMBL/GenBank/DDBJ whole genome shotgun (WGS) entry which is preliminary data.</text>
</comment>
<comment type="subunit">
    <text evidence="2">Part of the 50S ribosomal subunit.</text>
</comment>
<dbReference type="InterPro" id="IPR016082">
    <property type="entry name" value="Ribosomal_uL30_ferredoxin-like"/>
</dbReference>
<keyword evidence="4 6" id="KW-0687">Ribonucleoprotein</keyword>
<evidence type="ECO:0000256" key="5">
    <source>
        <dbReference type="ARBA" id="ARBA00035492"/>
    </source>
</evidence>
<evidence type="ECO:0000256" key="6">
    <source>
        <dbReference type="RuleBase" id="RU003734"/>
    </source>
</evidence>
<dbReference type="PANTHER" id="PTHR15892">
    <property type="entry name" value="MITOCHONDRIAL RIBOSOMAL PROTEIN L30"/>
    <property type="match status" value="1"/>
</dbReference>
<dbReference type="PROSITE" id="PS00634">
    <property type="entry name" value="RIBOSOMAL_L30"/>
    <property type="match status" value="1"/>
</dbReference>
<feature type="domain" description="Large ribosomal subunit protein uL30-like ferredoxin-like fold" evidence="8">
    <location>
        <begin position="5"/>
        <end position="55"/>
    </location>
</feature>